<gene>
    <name evidence="3" type="ORF">A3B11_00820</name>
</gene>
<proteinExistence type="predicted"/>
<feature type="region of interest" description="Disordered" evidence="1">
    <location>
        <begin position="38"/>
        <end position="68"/>
    </location>
</feature>
<name>A0A1G2N631_9BACT</name>
<comment type="caution">
    <text evidence="3">The sequence shown here is derived from an EMBL/GenBank/DDBJ whole genome shotgun (WGS) entry which is preliminary data.</text>
</comment>
<reference evidence="3 4" key="1">
    <citation type="journal article" date="2016" name="Nat. Commun.">
        <title>Thousands of microbial genomes shed light on interconnected biogeochemical processes in an aquifer system.</title>
        <authorList>
            <person name="Anantharaman K."/>
            <person name="Brown C.T."/>
            <person name="Hug L.A."/>
            <person name="Sharon I."/>
            <person name="Castelle C.J."/>
            <person name="Probst A.J."/>
            <person name="Thomas B.C."/>
            <person name="Singh A."/>
            <person name="Wilkins M.J."/>
            <person name="Karaoz U."/>
            <person name="Brodie E.L."/>
            <person name="Williams K.H."/>
            <person name="Hubbard S.S."/>
            <person name="Banfield J.F."/>
        </authorList>
    </citation>
    <scope>NUCLEOTIDE SEQUENCE [LARGE SCALE GENOMIC DNA]</scope>
</reference>
<dbReference type="EMBL" id="MHRW01000001">
    <property type="protein sequence ID" value="OHA31574.1"/>
    <property type="molecule type" value="Genomic_DNA"/>
</dbReference>
<dbReference type="Proteomes" id="UP000176365">
    <property type="component" value="Unassembled WGS sequence"/>
</dbReference>
<dbReference type="AlphaFoldDB" id="A0A1G2N631"/>
<feature type="signal peptide" evidence="2">
    <location>
        <begin position="1"/>
        <end position="32"/>
    </location>
</feature>
<keyword evidence="2" id="KW-0732">Signal</keyword>
<protein>
    <submittedName>
        <fullName evidence="3">Uncharacterized protein</fullName>
    </submittedName>
</protein>
<feature type="compositionally biased region" description="Pro residues" evidence="1">
    <location>
        <begin position="38"/>
        <end position="50"/>
    </location>
</feature>
<evidence type="ECO:0000313" key="4">
    <source>
        <dbReference type="Proteomes" id="UP000176365"/>
    </source>
</evidence>
<evidence type="ECO:0000256" key="1">
    <source>
        <dbReference type="SAM" id="MobiDB-lite"/>
    </source>
</evidence>
<organism evidence="3 4">
    <name type="scientific">Candidatus Taylorbacteria bacterium RIFCSPLOWO2_01_FULL_44_26</name>
    <dbReference type="NCBI Taxonomy" id="1802318"/>
    <lineage>
        <taxon>Bacteria</taxon>
        <taxon>Candidatus Tayloriibacteriota</taxon>
    </lineage>
</organism>
<evidence type="ECO:0000256" key="2">
    <source>
        <dbReference type="SAM" id="SignalP"/>
    </source>
</evidence>
<feature type="compositionally biased region" description="Polar residues" evidence="1">
    <location>
        <begin position="55"/>
        <end position="68"/>
    </location>
</feature>
<accession>A0A1G2N631</accession>
<feature type="chain" id="PRO_5009583745" evidence="2">
    <location>
        <begin position="33"/>
        <end position="349"/>
    </location>
</feature>
<sequence>MKNTIQNVNKTLSILAIAIVVGLAATVVSAQASNWLPPSAPPTGGNPPAPINVGASPQSKQGALSLGTTNLPTTGTMLDVIGVLTTNALGVFGDAHITGTIQIDGGSPGEGKVLTSDASGLASWQDLGSGPSGSCGTSPFQTMMAGGVYQNTTGGQLIVVADAIGGGGIRGLIHLTSDMVIGKVVAQNFSSVTFVVPPGYYYAVQLVGGGTLRYSEAWKVCGGSGGGGSGVTKIIAGNNVTISPPEGTGDVTVNAQVGNFVMCNVPYPLGMGGLVLNTYNFTSADCGGTLPNQQYMCSLSSYHDDGYNTTAYIISLKVEQPTSSAGPALRFTLSHSSYNLLASVLCIKP</sequence>
<evidence type="ECO:0000313" key="3">
    <source>
        <dbReference type="EMBL" id="OHA31574.1"/>
    </source>
</evidence>